<dbReference type="Proteomes" id="UP000807025">
    <property type="component" value="Unassembled WGS sequence"/>
</dbReference>
<evidence type="ECO:0000313" key="3">
    <source>
        <dbReference type="Proteomes" id="UP000807025"/>
    </source>
</evidence>
<dbReference type="OrthoDB" id="372487at2759"/>
<dbReference type="InterPro" id="IPR040992">
    <property type="entry name" value="XRN1_D1"/>
</dbReference>
<dbReference type="Gene3D" id="2.170.260.40">
    <property type="match status" value="1"/>
</dbReference>
<proteinExistence type="predicted"/>
<keyword evidence="3" id="KW-1185">Reference proteome</keyword>
<reference evidence="2" key="1">
    <citation type="submission" date="2020-11" db="EMBL/GenBank/DDBJ databases">
        <authorList>
            <consortium name="DOE Joint Genome Institute"/>
            <person name="Ahrendt S."/>
            <person name="Riley R."/>
            <person name="Andreopoulos W."/>
            <person name="Labutti K."/>
            <person name="Pangilinan J."/>
            <person name="Ruiz-Duenas F.J."/>
            <person name="Barrasa J.M."/>
            <person name="Sanchez-Garcia M."/>
            <person name="Camarero S."/>
            <person name="Miyauchi S."/>
            <person name="Serrano A."/>
            <person name="Linde D."/>
            <person name="Babiker R."/>
            <person name="Drula E."/>
            <person name="Ayuso-Fernandez I."/>
            <person name="Pacheco R."/>
            <person name="Padilla G."/>
            <person name="Ferreira P."/>
            <person name="Barriuso J."/>
            <person name="Kellner H."/>
            <person name="Castanera R."/>
            <person name="Alfaro M."/>
            <person name="Ramirez L."/>
            <person name="Pisabarro A.G."/>
            <person name="Kuo A."/>
            <person name="Tritt A."/>
            <person name="Lipzen A."/>
            <person name="He G."/>
            <person name="Yan M."/>
            <person name="Ng V."/>
            <person name="Cullen D."/>
            <person name="Martin F."/>
            <person name="Rosso M.-N."/>
            <person name="Henrissat B."/>
            <person name="Hibbett D."/>
            <person name="Martinez A.T."/>
            <person name="Grigoriev I.V."/>
        </authorList>
    </citation>
    <scope>NUCLEOTIDE SEQUENCE</scope>
    <source>
        <strain evidence="2">ATCC 90797</strain>
    </source>
</reference>
<protein>
    <recommendedName>
        <fullName evidence="1">5'-3' exoribonuclease 1 D1 domain-containing protein</fullName>
    </recommendedName>
</protein>
<evidence type="ECO:0000313" key="2">
    <source>
        <dbReference type="EMBL" id="KAF9493336.1"/>
    </source>
</evidence>
<accession>A0A9P5ZX25</accession>
<sequence length="169" mass="18770">MEPFDLPTLNGLHLAQGLCDGVFLGAEALAGFPSLKTLPHTAQLGFHGVNVHGSESRNKSMVVHIQNIHEDRKTEDIANEFLDRRVFTGWPYLQEGLVVSVSDSLFKYEKMSVVPNVPPKVVSNPHAPQGLGHWKMKSERIEQAYSKKWGVITGDVEVLLHVRPLKGLL</sequence>
<organism evidence="2 3">
    <name type="scientific">Pleurotus eryngii</name>
    <name type="common">Boletus of the steppes</name>
    <dbReference type="NCBI Taxonomy" id="5323"/>
    <lineage>
        <taxon>Eukaryota</taxon>
        <taxon>Fungi</taxon>
        <taxon>Dikarya</taxon>
        <taxon>Basidiomycota</taxon>
        <taxon>Agaricomycotina</taxon>
        <taxon>Agaricomycetes</taxon>
        <taxon>Agaricomycetidae</taxon>
        <taxon>Agaricales</taxon>
        <taxon>Pleurotineae</taxon>
        <taxon>Pleurotaceae</taxon>
        <taxon>Pleurotus</taxon>
    </lineage>
</organism>
<dbReference type="AlphaFoldDB" id="A0A9P5ZX25"/>
<comment type="caution">
    <text evidence="2">The sequence shown here is derived from an EMBL/GenBank/DDBJ whole genome shotgun (WGS) entry which is preliminary data.</text>
</comment>
<evidence type="ECO:0000259" key="1">
    <source>
        <dbReference type="Pfam" id="PF18332"/>
    </source>
</evidence>
<name>A0A9P5ZX25_PLEER</name>
<dbReference type="EMBL" id="MU154587">
    <property type="protein sequence ID" value="KAF9493336.1"/>
    <property type="molecule type" value="Genomic_DNA"/>
</dbReference>
<feature type="domain" description="5'-3' exoribonuclease 1 D1" evidence="1">
    <location>
        <begin position="17"/>
        <end position="168"/>
    </location>
</feature>
<dbReference type="InterPro" id="IPR047007">
    <property type="entry name" value="XRN1_D1_sf"/>
</dbReference>
<dbReference type="Pfam" id="PF18332">
    <property type="entry name" value="XRN1_D1"/>
    <property type="match status" value="1"/>
</dbReference>
<gene>
    <name evidence="2" type="ORF">BDN71DRAFT_1395308</name>
</gene>